<dbReference type="InterPro" id="IPR001509">
    <property type="entry name" value="Epimerase_deHydtase"/>
</dbReference>
<dbReference type="InParanoid" id="C7Q4U4"/>
<evidence type="ECO:0000313" key="2">
    <source>
        <dbReference type="EMBL" id="ACU73892.1"/>
    </source>
</evidence>
<dbReference type="PANTHER" id="PTHR48079">
    <property type="entry name" value="PROTEIN YEEZ"/>
    <property type="match status" value="1"/>
</dbReference>
<accession>C7Q4U4</accession>
<name>C7Q4U4_CATAD</name>
<protein>
    <submittedName>
        <fullName evidence="2">NAD-dependent epimerase/dehydratase</fullName>
    </submittedName>
</protein>
<dbReference type="STRING" id="479433.Caci_5032"/>
<evidence type="ECO:0000259" key="1">
    <source>
        <dbReference type="Pfam" id="PF01370"/>
    </source>
</evidence>
<dbReference type="GO" id="GO:0005737">
    <property type="term" value="C:cytoplasm"/>
    <property type="evidence" value="ECO:0007669"/>
    <property type="project" value="TreeGrafter"/>
</dbReference>
<sequence length="286" mass="29418">MRIFLTGGSGYIGRATITELVRRGHAVEALARGDASAQAVTDVGAIAVRGSLTDLDVLNHAAARAEAVIHLAQATSADMDLAAATALQDGVGAGTYVHTGGSWVYGDTDGVRDETAAWNPPEVVAWRKPVEDAVLARASAGGGRPVIVQPGLLYGGDNRLIDHFLIAPGKIAGAVPYIGDGANRWALVHVDDVATLYVAALAAKAGSVYIGVGEGHPTMKQVAEAAAYGAGLEGKTVSITLEQARAQMGPVADAFALDQRLTSAKARRDLGWTPAHTDPIGTLTRG</sequence>
<gene>
    <name evidence="2" type="ordered locus">Caci_5032</name>
</gene>
<dbReference type="PANTHER" id="PTHR48079:SF6">
    <property type="entry name" value="NAD(P)-BINDING DOMAIN-CONTAINING PROTEIN-RELATED"/>
    <property type="match status" value="1"/>
</dbReference>
<dbReference type="InterPro" id="IPR036291">
    <property type="entry name" value="NAD(P)-bd_dom_sf"/>
</dbReference>
<dbReference type="SUPFAM" id="SSF51735">
    <property type="entry name" value="NAD(P)-binding Rossmann-fold domains"/>
    <property type="match status" value="1"/>
</dbReference>
<dbReference type="eggNOG" id="COG0451">
    <property type="taxonomic scope" value="Bacteria"/>
</dbReference>
<keyword evidence="3" id="KW-1185">Reference proteome</keyword>
<dbReference type="EMBL" id="CP001700">
    <property type="protein sequence ID" value="ACU73892.1"/>
    <property type="molecule type" value="Genomic_DNA"/>
</dbReference>
<reference evidence="2 3" key="1">
    <citation type="journal article" date="2009" name="Stand. Genomic Sci.">
        <title>Complete genome sequence of Catenulispora acidiphila type strain (ID 139908).</title>
        <authorList>
            <person name="Copeland A."/>
            <person name="Lapidus A."/>
            <person name="Glavina Del Rio T."/>
            <person name="Nolan M."/>
            <person name="Lucas S."/>
            <person name="Chen F."/>
            <person name="Tice H."/>
            <person name="Cheng J.F."/>
            <person name="Bruce D."/>
            <person name="Goodwin L."/>
            <person name="Pitluck S."/>
            <person name="Mikhailova N."/>
            <person name="Pati A."/>
            <person name="Ivanova N."/>
            <person name="Mavromatis K."/>
            <person name="Chen A."/>
            <person name="Palaniappan K."/>
            <person name="Chain P."/>
            <person name="Land M."/>
            <person name="Hauser L."/>
            <person name="Chang Y.J."/>
            <person name="Jeffries C.D."/>
            <person name="Chertkov O."/>
            <person name="Brettin T."/>
            <person name="Detter J.C."/>
            <person name="Han C."/>
            <person name="Ali Z."/>
            <person name="Tindall B.J."/>
            <person name="Goker M."/>
            <person name="Bristow J."/>
            <person name="Eisen J.A."/>
            <person name="Markowitz V."/>
            <person name="Hugenholtz P."/>
            <person name="Kyrpides N.C."/>
            <person name="Klenk H.P."/>
        </authorList>
    </citation>
    <scope>NUCLEOTIDE SEQUENCE [LARGE SCALE GENOMIC DNA]</scope>
    <source>
        <strain evidence="3">DSM 44928 / JCM 14897 / NBRC 102108 / NRRL B-24433 / ID139908</strain>
    </source>
</reference>
<dbReference type="KEGG" id="cai:Caci_5032"/>
<dbReference type="HOGENOM" id="CLU_007383_12_3_11"/>
<dbReference type="Gene3D" id="3.40.50.720">
    <property type="entry name" value="NAD(P)-binding Rossmann-like Domain"/>
    <property type="match status" value="1"/>
</dbReference>
<evidence type="ECO:0000313" key="3">
    <source>
        <dbReference type="Proteomes" id="UP000000851"/>
    </source>
</evidence>
<dbReference type="RefSeq" id="WP_015793621.1">
    <property type="nucleotide sequence ID" value="NC_013131.1"/>
</dbReference>
<dbReference type="AlphaFoldDB" id="C7Q4U4"/>
<organism evidence="2 3">
    <name type="scientific">Catenulispora acidiphila (strain DSM 44928 / JCM 14897 / NBRC 102108 / NRRL B-24433 / ID139908)</name>
    <dbReference type="NCBI Taxonomy" id="479433"/>
    <lineage>
        <taxon>Bacteria</taxon>
        <taxon>Bacillati</taxon>
        <taxon>Actinomycetota</taxon>
        <taxon>Actinomycetes</taxon>
        <taxon>Catenulisporales</taxon>
        <taxon>Catenulisporaceae</taxon>
        <taxon>Catenulispora</taxon>
    </lineage>
</organism>
<dbReference type="InterPro" id="IPR051783">
    <property type="entry name" value="NAD(P)-dependent_oxidoreduct"/>
</dbReference>
<dbReference type="GO" id="GO:0004029">
    <property type="term" value="F:aldehyde dehydrogenase (NAD+) activity"/>
    <property type="evidence" value="ECO:0007669"/>
    <property type="project" value="TreeGrafter"/>
</dbReference>
<dbReference type="OrthoDB" id="9787292at2"/>
<dbReference type="Pfam" id="PF01370">
    <property type="entry name" value="Epimerase"/>
    <property type="match status" value="1"/>
</dbReference>
<feature type="domain" description="NAD-dependent epimerase/dehydratase" evidence="1">
    <location>
        <begin position="3"/>
        <end position="204"/>
    </location>
</feature>
<dbReference type="Proteomes" id="UP000000851">
    <property type="component" value="Chromosome"/>
</dbReference>
<proteinExistence type="predicted"/>